<keyword evidence="4" id="KW-1185">Reference proteome</keyword>
<name>A0A941ETZ5_9ACTN</name>
<dbReference type="InterPro" id="IPR013538">
    <property type="entry name" value="ASHA1/2-like_C"/>
</dbReference>
<dbReference type="SUPFAM" id="SSF55961">
    <property type="entry name" value="Bet v1-like"/>
    <property type="match status" value="1"/>
</dbReference>
<comment type="similarity">
    <text evidence="1">Belongs to the AHA1 family.</text>
</comment>
<gene>
    <name evidence="3" type="ORF">KDL01_28255</name>
</gene>
<evidence type="ECO:0000256" key="1">
    <source>
        <dbReference type="ARBA" id="ARBA00006817"/>
    </source>
</evidence>
<accession>A0A941ETZ5</accession>
<dbReference type="CDD" id="cd07814">
    <property type="entry name" value="SRPBCC_CalC_Aha1-like"/>
    <property type="match status" value="1"/>
</dbReference>
<comment type="caution">
    <text evidence="3">The sequence shown here is derived from an EMBL/GenBank/DDBJ whole genome shotgun (WGS) entry which is preliminary data.</text>
</comment>
<dbReference type="Proteomes" id="UP000675781">
    <property type="component" value="Unassembled WGS sequence"/>
</dbReference>
<evidence type="ECO:0000259" key="2">
    <source>
        <dbReference type="Pfam" id="PF08327"/>
    </source>
</evidence>
<dbReference type="InterPro" id="IPR023393">
    <property type="entry name" value="START-like_dom_sf"/>
</dbReference>
<dbReference type="RefSeq" id="WP_212531672.1">
    <property type="nucleotide sequence ID" value="NZ_JAGSOG010000187.1"/>
</dbReference>
<proteinExistence type="inferred from homology"/>
<dbReference type="Pfam" id="PF08327">
    <property type="entry name" value="AHSA1"/>
    <property type="match status" value="1"/>
</dbReference>
<organism evidence="3 4">
    <name type="scientific">Actinospica durhamensis</name>
    <dbReference type="NCBI Taxonomy" id="1508375"/>
    <lineage>
        <taxon>Bacteria</taxon>
        <taxon>Bacillati</taxon>
        <taxon>Actinomycetota</taxon>
        <taxon>Actinomycetes</taxon>
        <taxon>Catenulisporales</taxon>
        <taxon>Actinospicaceae</taxon>
        <taxon>Actinospica</taxon>
    </lineage>
</organism>
<evidence type="ECO:0000313" key="4">
    <source>
        <dbReference type="Proteomes" id="UP000675781"/>
    </source>
</evidence>
<evidence type="ECO:0000313" key="3">
    <source>
        <dbReference type="EMBL" id="MBR7837203.1"/>
    </source>
</evidence>
<dbReference type="Gene3D" id="3.30.530.20">
    <property type="match status" value="1"/>
</dbReference>
<dbReference type="AlphaFoldDB" id="A0A941ETZ5"/>
<protein>
    <submittedName>
        <fullName evidence="3">SRPBCC domain-containing protein</fullName>
    </submittedName>
</protein>
<feature type="domain" description="Activator of Hsp90 ATPase homologue 1/2-like C-terminal" evidence="2">
    <location>
        <begin position="34"/>
        <end position="148"/>
    </location>
</feature>
<reference evidence="3" key="1">
    <citation type="submission" date="2021-04" db="EMBL/GenBank/DDBJ databases">
        <title>Genome based classification of Actinospica acidithermotolerans sp. nov., an actinobacterium isolated from an Indonesian hot spring.</title>
        <authorList>
            <person name="Kusuma A.B."/>
            <person name="Putra K.E."/>
            <person name="Nafisah S."/>
            <person name="Loh J."/>
            <person name="Nouioui I."/>
            <person name="Goodfellow M."/>
        </authorList>
    </citation>
    <scope>NUCLEOTIDE SEQUENCE</scope>
    <source>
        <strain evidence="3">CSCA 57</strain>
    </source>
</reference>
<sequence>MSSYEARLTITREGAGLTARLALPGRTAQDALGAFTEPESLRKWWPGELTADLRRGGAYRVHFAPLGQTMTGVVEAYVPDERLVFTWGWAHELELAGRYQVAVSVHDQPDGTVLELQHGPRPGAELTPREGEVEGHLEGWEYFLPRLALAV</sequence>
<dbReference type="EMBL" id="JAGSOG010000187">
    <property type="protein sequence ID" value="MBR7837203.1"/>
    <property type="molecule type" value="Genomic_DNA"/>
</dbReference>